<organism evidence="2 3">
    <name type="scientific">Thermatribacter velox</name>
    <dbReference type="NCBI Taxonomy" id="3039681"/>
    <lineage>
        <taxon>Bacteria</taxon>
        <taxon>Pseudomonadati</taxon>
        <taxon>Atribacterota</taxon>
        <taxon>Atribacteria</taxon>
        <taxon>Atribacterales</taxon>
        <taxon>Thermatribacteraceae</taxon>
        <taxon>Thermatribacter</taxon>
    </lineage>
</organism>
<keyword evidence="2" id="KW-0808">Transferase</keyword>
<evidence type="ECO:0000313" key="2">
    <source>
        <dbReference type="EMBL" id="WZL76166.1"/>
    </source>
</evidence>
<protein>
    <submittedName>
        <fullName evidence="2">Nucleotidyltransferase domain-containing protein</fullName>
        <ecNumber evidence="2">2.7.7.-</ecNumber>
    </submittedName>
</protein>
<proteinExistence type="predicted"/>
<dbReference type="GO" id="GO:0016779">
    <property type="term" value="F:nucleotidyltransferase activity"/>
    <property type="evidence" value="ECO:0007669"/>
    <property type="project" value="UniProtKB-KW"/>
</dbReference>
<gene>
    <name evidence="2" type="ORF">QBE54_00090</name>
</gene>
<dbReference type="InterPro" id="IPR041633">
    <property type="entry name" value="Polbeta"/>
</dbReference>
<dbReference type="EC" id="2.7.7.-" evidence="2"/>
<dbReference type="InterPro" id="IPR043519">
    <property type="entry name" value="NT_sf"/>
</dbReference>
<dbReference type="Proteomes" id="UP001461341">
    <property type="component" value="Chromosome"/>
</dbReference>
<dbReference type="PANTHER" id="PTHR43449:SF1">
    <property type="entry name" value="POLYMERASE BETA NUCLEOTIDYLTRANSFERASE DOMAIN-CONTAINING PROTEIN"/>
    <property type="match status" value="1"/>
</dbReference>
<dbReference type="EMBL" id="CP121689">
    <property type="protein sequence ID" value="WZL76166.1"/>
    <property type="molecule type" value="Genomic_DNA"/>
</dbReference>
<keyword evidence="3" id="KW-1185">Reference proteome</keyword>
<evidence type="ECO:0000259" key="1">
    <source>
        <dbReference type="Pfam" id="PF18765"/>
    </source>
</evidence>
<reference evidence="2 3" key="1">
    <citation type="submission" date="2023-03" db="EMBL/GenBank/DDBJ databases">
        <title>Novel Species.</title>
        <authorList>
            <person name="Ma S."/>
        </authorList>
    </citation>
    <scope>NUCLEOTIDE SEQUENCE [LARGE SCALE GENOMIC DNA]</scope>
    <source>
        <strain evidence="2 3">B11</strain>
    </source>
</reference>
<sequence length="114" mass="13180">MDLAEERKKHQLALEAALWKAVEVLKGFPGVKQVILFGSYARGRRDLFTDLDFLVVMESDLDFLSRLALLRQALALPVDFDLLACTPQELERLKDRPFFKKALQEGKVIYEKER</sequence>
<dbReference type="PANTHER" id="PTHR43449">
    <property type="entry name" value="NUCLEOTIDYLTRANSFERASE"/>
    <property type="match status" value="1"/>
</dbReference>
<evidence type="ECO:0000313" key="3">
    <source>
        <dbReference type="Proteomes" id="UP001461341"/>
    </source>
</evidence>
<accession>A0ABZ2YD15</accession>
<name>A0ABZ2YD15_9BACT</name>
<feature type="domain" description="Polymerase beta nucleotidyltransferase" evidence="1">
    <location>
        <begin position="22"/>
        <end position="113"/>
    </location>
</feature>
<dbReference type="Pfam" id="PF18765">
    <property type="entry name" value="Polbeta"/>
    <property type="match status" value="1"/>
</dbReference>
<dbReference type="CDD" id="cd05403">
    <property type="entry name" value="NT_KNTase_like"/>
    <property type="match status" value="1"/>
</dbReference>
<keyword evidence="2" id="KW-0548">Nucleotidyltransferase</keyword>
<dbReference type="SUPFAM" id="SSF81301">
    <property type="entry name" value="Nucleotidyltransferase"/>
    <property type="match status" value="1"/>
</dbReference>
<dbReference type="RefSeq" id="WP_369018324.1">
    <property type="nucleotide sequence ID" value="NZ_CP121689.1"/>
</dbReference>
<dbReference type="Gene3D" id="3.30.460.10">
    <property type="entry name" value="Beta Polymerase, domain 2"/>
    <property type="match status" value="1"/>
</dbReference>